<accession>A0A1M6IDA8</accession>
<dbReference type="InterPro" id="IPR005551">
    <property type="entry name" value="CitX"/>
</dbReference>
<name>A0A1M6IDA8_9FIRM</name>
<dbReference type="AlphaFoldDB" id="A0A1M6IDA8"/>
<keyword evidence="2" id="KW-0808">Transferase</keyword>
<reference evidence="5 6" key="1">
    <citation type="submission" date="2016-11" db="EMBL/GenBank/DDBJ databases">
        <authorList>
            <person name="Jaros S."/>
            <person name="Januszkiewicz K."/>
            <person name="Wedrychowicz H."/>
        </authorList>
    </citation>
    <scope>NUCLEOTIDE SEQUENCE [LARGE SCALE GENOMIC DNA]</scope>
    <source>
        <strain evidence="5 6">DSM 19022</strain>
    </source>
</reference>
<protein>
    <recommendedName>
        <fullName evidence="1">citrate lyase holo-[acyl-carrier protein] synthase</fullName>
        <ecNumber evidence="1">2.7.7.61</ecNumber>
    </recommendedName>
</protein>
<keyword evidence="6" id="KW-1185">Reference proteome</keyword>
<evidence type="ECO:0000313" key="5">
    <source>
        <dbReference type="EMBL" id="SHJ32444.1"/>
    </source>
</evidence>
<evidence type="ECO:0000256" key="4">
    <source>
        <dbReference type="ARBA" id="ARBA00048574"/>
    </source>
</evidence>
<comment type="catalytic activity">
    <reaction evidence="4">
        <text>apo-[citrate lyase ACP] + 2'-(5''-triphospho-alpha-D-ribosyl)-3'-dephospho-CoA = holo-[citrate lyase ACP] + diphosphate</text>
        <dbReference type="Rhea" id="RHEA:16333"/>
        <dbReference type="Rhea" id="RHEA-COMP:10157"/>
        <dbReference type="Rhea" id="RHEA-COMP:10158"/>
        <dbReference type="ChEBI" id="CHEBI:29999"/>
        <dbReference type="ChEBI" id="CHEBI:33019"/>
        <dbReference type="ChEBI" id="CHEBI:61378"/>
        <dbReference type="ChEBI" id="CHEBI:82683"/>
        <dbReference type="EC" id="2.7.7.61"/>
    </reaction>
</comment>
<dbReference type="Pfam" id="PF03802">
    <property type="entry name" value="CitX"/>
    <property type="match status" value="1"/>
</dbReference>
<keyword evidence="3" id="KW-0548">Nucleotidyltransferase</keyword>
<gene>
    <name evidence="5" type="ORF">SAMN02745176_03202</name>
</gene>
<dbReference type="NCBIfam" id="TIGR03124">
    <property type="entry name" value="citrate_citX"/>
    <property type="match status" value="1"/>
</dbReference>
<proteinExistence type="predicted"/>
<evidence type="ECO:0000313" key="6">
    <source>
        <dbReference type="Proteomes" id="UP000184442"/>
    </source>
</evidence>
<evidence type="ECO:0000256" key="1">
    <source>
        <dbReference type="ARBA" id="ARBA00012524"/>
    </source>
</evidence>
<dbReference type="Proteomes" id="UP000184442">
    <property type="component" value="Unassembled WGS sequence"/>
</dbReference>
<evidence type="ECO:0000256" key="3">
    <source>
        <dbReference type="ARBA" id="ARBA00022695"/>
    </source>
</evidence>
<dbReference type="EMBL" id="FQZS01000030">
    <property type="protein sequence ID" value="SHJ32444.1"/>
    <property type="molecule type" value="Genomic_DNA"/>
</dbReference>
<dbReference type="STRING" id="1122184.SAMN02745176_03202"/>
<dbReference type="OrthoDB" id="3196716at2"/>
<dbReference type="EC" id="2.7.7.61" evidence="1"/>
<sequence length="202" mass="23088">MSIEMEASSMWSEKLKNKQAIEEMFQNGSVPSLQEVLHNREQRVKLLATLLERYPEATALSIKCNIPGPIKNNDMIFSLFQHGMMEMENRLSEKGCKVLYKKVLNLKTGPEGFILVSADAFSVKLQSIQLEEQSWGRLLDVDIFYRKEGILQGVSRSELNYPNRKCLICDQEAKVCAARRVHSVTTLQDKIKEILLHTSDNL</sequence>
<organism evidence="5 6">
    <name type="scientific">Lutispora thermophila DSM 19022</name>
    <dbReference type="NCBI Taxonomy" id="1122184"/>
    <lineage>
        <taxon>Bacteria</taxon>
        <taxon>Bacillati</taxon>
        <taxon>Bacillota</taxon>
        <taxon>Clostridia</taxon>
        <taxon>Lutisporales</taxon>
        <taxon>Lutisporaceae</taxon>
        <taxon>Lutispora</taxon>
    </lineage>
</organism>
<dbReference type="GO" id="GO:0051191">
    <property type="term" value="P:prosthetic group biosynthetic process"/>
    <property type="evidence" value="ECO:0007669"/>
    <property type="project" value="InterPro"/>
</dbReference>
<evidence type="ECO:0000256" key="2">
    <source>
        <dbReference type="ARBA" id="ARBA00022679"/>
    </source>
</evidence>
<dbReference type="GO" id="GO:0050519">
    <property type="term" value="F:holo-citrate lyase synthase activity"/>
    <property type="evidence" value="ECO:0007669"/>
    <property type="project" value="UniProtKB-EC"/>
</dbReference>